<organism evidence="2 3">
    <name type="scientific">Penicillium antarcticum</name>
    <dbReference type="NCBI Taxonomy" id="416450"/>
    <lineage>
        <taxon>Eukaryota</taxon>
        <taxon>Fungi</taxon>
        <taxon>Dikarya</taxon>
        <taxon>Ascomycota</taxon>
        <taxon>Pezizomycotina</taxon>
        <taxon>Eurotiomycetes</taxon>
        <taxon>Eurotiomycetidae</taxon>
        <taxon>Eurotiales</taxon>
        <taxon>Aspergillaceae</taxon>
        <taxon>Penicillium</taxon>
    </lineage>
</organism>
<dbReference type="Proteomes" id="UP000191672">
    <property type="component" value="Unassembled WGS sequence"/>
</dbReference>
<dbReference type="EMBL" id="MDYN01000015">
    <property type="protein sequence ID" value="OQD83668.1"/>
    <property type="molecule type" value="Genomic_DNA"/>
</dbReference>
<sequence>MYTHGVGGTLNPGVTDSQTAIDTTFQTPLSEKQRLKLEKFAKKKKRQAQLAQQPIAGVPKEKKPKKQAVAIVDSKDWEEETPLDRRRN</sequence>
<accession>A0A1V6Q310</accession>
<feature type="region of interest" description="Disordered" evidence="1">
    <location>
        <begin position="44"/>
        <end position="88"/>
    </location>
</feature>
<evidence type="ECO:0000313" key="3">
    <source>
        <dbReference type="Proteomes" id="UP000191672"/>
    </source>
</evidence>
<proteinExistence type="predicted"/>
<comment type="caution">
    <text evidence="2">The sequence shown here is derived from an EMBL/GenBank/DDBJ whole genome shotgun (WGS) entry which is preliminary data.</text>
</comment>
<keyword evidence="3" id="KW-1185">Reference proteome</keyword>
<dbReference type="AlphaFoldDB" id="A0A1V6Q310"/>
<name>A0A1V6Q310_9EURO</name>
<protein>
    <submittedName>
        <fullName evidence="2">Uncharacterized protein</fullName>
    </submittedName>
</protein>
<evidence type="ECO:0000313" key="2">
    <source>
        <dbReference type="EMBL" id="OQD83668.1"/>
    </source>
</evidence>
<evidence type="ECO:0000256" key="1">
    <source>
        <dbReference type="SAM" id="MobiDB-lite"/>
    </source>
</evidence>
<gene>
    <name evidence="2" type="ORF">PENANT_c015G11296</name>
</gene>
<reference evidence="3" key="1">
    <citation type="journal article" date="2017" name="Nat. Microbiol.">
        <title>Global analysis of biosynthetic gene clusters reveals vast potential of secondary metabolite production in Penicillium species.</title>
        <authorList>
            <person name="Nielsen J.C."/>
            <person name="Grijseels S."/>
            <person name="Prigent S."/>
            <person name="Ji B."/>
            <person name="Dainat J."/>
            <person name="Nielsen K.F."/>
            <person name="Frisvad J.C."/>
            <person name="Workman M."/>
            <person name="Nielsen J."/>
        </authorList>
    </citation>
    <scope>NUCLEOTIDE SEQUENCE [LARGE SCALE GENOMIC DNA]</scope>
    <source>
        <strain evidence="3">IBT 31811</strain>
    </source>
</reference>